<keyword evidence="1" id="KW-0732">Signal</keyword>
<dbReference type="RefSeq" id="XP_034116569.1">
    <property type="nucleotide sequence ID" value="XM_034260678.2"/>
</dbReference>
<gene>
    <name evidence="3" type="primary">LOC117576120</name>
</gene>
<dbReference type="AlphaFoldDB" id="A0A6P8XTP8"/>
<proteinExistence type="predicted"/>
<sequence length="61" mass="6561">MNCNWAWLMVLLLSVIGGALGLSCPTGFNAEQNKCVSDRPIRGSCKPGSTYQLSVNKCVLD</sequence>
<evidence type="ECO:0000313" key="3">
    <source>
        <dbReference type="RefSeq" id="XP_034116569.1"/>
    </source>
</evidence>
<dbReference type="Proteomes" id="UP000515160">
    <property type="component" value="Chromosome 2R"/>
</dbReference>
<protein>
    <submittedName>
        <fullName evidence="3">Uncharacterized protein LOC117576120</fullName>
    </submittedName>
</protein>
<feature type="signal peptide" evidence="1">
    <location>
        <begin position="1"/>
        <end position="21"/>
    </location>
</feature>
<feature type="chain" id="PRO_5027642329" evidence="1">
    <location>
        <begin position="22"/>
        <end position="61"/>
    </location>
</feature>
<evidence type="ECO:0000256" key="1">
    <source>
        <dbReference type="SAM" id="SignalP"/>
    </source>
</evidence>
<organism evidence="2 3">
    <name type="scientific">Drosophila albomicans</name>
    <name type="common">Fruit fly</name>
    <dbReference type="NCBI Taxonomy" id="7291"/>
    <lineage>
        <taxon>Eukaryota</taxon>
        <taxon>Metazoa</taxon>
        <taxon>Ecdysozoa</taxon>
        <taxon>Arthropoda</taxon>
        <taxon>Hexapoda</taxon>
        <taxon>Insecta</taxon>
        <taxon>Pterygota</taxon>
        <taxon>Neoptera</taxon>
        <taxon>Endopterygota</taxon>
        <taxon>Diptera</taxon>
        <taxon>Brachycera</taxon>
        <taxon>Muscomorpha</taxon>
        <taxon>Ephydroidea</taxon>
        <taxon>Drosophilidae</taxon>
        <taxon>Drosophila</taxon>
    </lineage>
</organism>
<dbReference type="GeneID" id="117576120"/>
<keyword evidence="2" id="KW-1185">Reference proteome</keyword>
<evidence type="ECO:0000313" key="2">
    <source>
        <dbReference type="Proteomes" id="UP000515160"/>
    </source>
</evidence>
<name>A0A6P8XTP8_DROAB</name>
<dbReference type="OrthoDB" id="7840250at2759"/>
<accession>A0A6P8XTP8</accession>
<reference evidence="3" key="1">
    <citation type="submission" date="2025-08" db="UniProtKB">
        <authorList>
            <consortium name="RefSeq"/>
        </authorList>
    </citation>
    <scope>IDENTIFICATION</scope>
    <source>
        <strain evidence="3">15112-1751.03</strain>
        <tissue evidence="3">Whole Adult</tissue>
    </source>
</reference>